<feature type="compositionally biased region" description="Basic residues" evidence="1">
    <location>
        <begin position="23"/>
        <end position="36"/>
    </location>
</feature>
<feature type="compositionally biased region" description="Polar residues" evidence="1">
    <location>
        <begin position="49"/>
        <end position="58"/>
    </location>
</feature>
<dbReference type="EMBL" id="MU032349">
    <property type="protein sequence ID" value="KAF3763926.1"/>
    <property type="molecule type" value="Genomic_DNA"/>
</dbReference>
<comment type="caution">
    <text evidence="2">The sequence shown here is derived from an EMBL/GenBank/DDBJ whole genome shotgun (WGS) entry which is preliminary data.</text>
</comment>
<evidence type="ECO:0000313" key="2">
    <source>
        <dbReference type="EMBL" id="KAF3763926.1"/>
    </source>
</evidence>
<feature type="region of interest" description="Disordered" evidence="1">
    <location>
        <begin position="1"/>
        <end position="62"/>
    </location>
</feature>
<evidence type="ECO:0000313" key="3">
    <source>
        <dbReference type="Proteomes" id="UP000803844"/>
    </source>
</evidence>
<proteinExistence type="predicted"/>
<protein>
    <submittedName>
        <fullName evidence="2">Uncharacterized protein</fullName>
    </submittedName>
</protein>
<keyword evidence="3" id="KW-1185">Reference proteome</keyword>
<reference evidence="2" key="1">
    <citation type="journal article" date="2020" name="Phytopathology">
        <title>Genome sequence of the chestnut blight fungus Cryphonectria parasitica EP155: A fundamental resource for an archetypical invasive plant pathogen.</title>
        <authorList>
            <person name="Crouch J.A."/>
            <person name="Dawe A."/>
            <person name="Aerts A."/>
            <person name="Barry K."/>
            <person name="Churchill A.C.L."/>
            <person name="Grimwood J."/>
            <person name="Hillman B."/>
            <person name="Milgroom M.G."/>
            <person name="Pangilinan J."/>
            <person name="Smith M."/>
            <person name="Salamov A."/>
            <person name="Schmutz J."/>
            <person name="Yadav J."/>
            <person name="Grigoriev I.V."/>
            <person name="Nuss D."/>
        </authorList>
    </citation>
    <scope>NUCLEOTIDE SEQUENCE</scope>
    <source>
        <strain evidence="2">EP155</strain>
    </source>
</reference>
<dbReference type="Proteomes" id="UP000803844">
    <property type="component" value="Unassembled WGS sequence"/>
</dbReference>
<gene>
    <name evidence="2" type="ORF">M406DRAFT_332368</name>
</gene>
<sequence length="272" mass="31042">MCFLKDDPDNSDSGDPPRLARQNPRRSHRRDRRPSLHRSPTPPDVELQPLSSQAQLRQNGDRSALATSLNQWDYMVQPPPRNPYGAPGSSGSFYEVLYRHSIVTRLRVLKKSTELVVEYINLRQDPRPPGTRPYASQLLLAFWNDTLYLRGDRLRRLRFAEVTEPSAREIRKPVYHMMNGGSVKHPLHVNNWSQDPREQDAFEMVEKSKLGKIATYMLDAIREQEGGEIAVVRFEFDPTGKVKFDLGIVFGHRPIQPDGNEIEASVASSSRG</sequence>
<evidence type="ECO:0000256" key="1">
    <source>
        <dbReference type="SAM" id="MobiDB-lite"/>
    </source>
</evidence>
<organism evidence="2 3">
    <name type="scientific">Cryphonectria parasitica (strain ATCC 38755 / EP155)</name>
    <dbReference type="NCBI Taxonomy" id="660469"/>
    <lineage>
        <taxon>Eukaryota</taxon>
        <taxon>Fungi</taxon>
        <taxon>Dikarya</taxon>
        <taxon>Ascomycota</taxon>
        <taxon>Pezizomycotina</taxon>
        <taxon>Sordariomycetes</taxon>
        <taxon>Sordariomycetidae</taxon>
        <taxon>Diaporthales</taxon>
        <taxon>Cryphonectriaceae</taxon>
        <taxon>Cryphonectria-Endothia species complex</taxon>
        <taxon>Cryphonectria</taxon>
    </lineage>
</organism>
<dbReference type="AlphaFoldDB" id="A0A9P5CNA2"/>
<name>A0A9P5CNA2_CRYP1</name>
<dbReference type="GeneID" id="63837861"/>
<dbReference type="RefSeq" id="XP_040774887.1">
    <property type="nucleotide sequence ID" value="XM_040920732.1"/>
</dbReference>
<accession>A0A9P5CNA2</accession>